<comment type="similarity">
    <text evidence="9">Belongs to the GSP H family.</text>
</comment>
<evidence type="ECO:0000256" key="10">
    <source>
        <dbReference type="ARBA" id="ARBA00030775"/>
    </source>
</evidence>
<evidence type="ECO:0000256" key="3">
    <source>
        <dbReference type="ARBA" id="ARBA00022475"/>
    </source>
</evidence>
<dbReference type="Pfam" id="PF12019">
    <property type="entry name" value="GspH"/>
    <property type="match status" value="1"/>
</dbReference>
<evidence type="ECO:0000256" key="6">
    <source>
        <dbReference type="ARBA" id="ARBA00022692"/>
    </source>
</evidence>
<feature type="domain" description="General secretion pathway GspH" evidence="12">
    <location>
        <begin position="44"/>
        <end position="149"/>
    </location>
</feature>
<dbReference type="SUPFAM" id="SSF54523">
    <property type="entry name" value="Pili subunits"/>
    <property type="match status" value="1"/>
</dbReference>
<dbReference type="RefSeq" id="WP_250340008.1">
    <property type="nucleotide sequence ID" value="NZ_CP063231.1"/>
</dbReference>
<gene>
    <name evidence="13" type="ORF">IM816_04945</name>
</gene>
<evidence type="ECO:0000313" key="14">
    <source>
        <dbReference type="Proteomes" id="UP001056681"/>
    </source>
</evidence>
<evidence type="ECO:0000256" key="7">
    <source>
        <dbReference type="ARBA" id="ARBA00022989"/>
    </source>
</evidence>
<comment type="subcellular location">
    <subcellularLocation>
        <location evidence="1">Cell inner membrane</location>
        <topology evidence="1">Single-pass membrane protein</topology>
    </subcellularLocation>
</comment>
<name>A0ABY4T8K7_9GAMM</name>
<keyword evidence="4" id="KW-0488">Methylation</keyword>
<dbReference type="InterPro" id="IPR022346">
    <property type="entry name" value="T2SS_GspH"/>
</dbReference>
<proteinExistence type="inferred from homology"/>
<evidence type="ECO:0000313" key="13">
    <source>
        <dbReference type="EMBL" id="URL60283.1"/>
    </source>
</evidence>
<protein>
    <recommendedName>
        <fullName evidence="2">Type II secretion system protein H</fullName>
    </recommendedName>
    <alternativeName>
        <fullName evidence="10">General secretion pathway protein H</fullName>
    </alternativeName>
</protein>
<evidence type="ECO:0000256" key="2">
    <source>
        <dbReference type="ARBA" id="ARBA00021549"/>
    </source>
</evidence>
<dbReference type="InterPro" id="IPR045584">
    <property type="entry name" value="Pilin-like"/>
</dbReference>
<dbReference type="Pfam" id="PF07963">
    <property type="entry name" value="N_methyl"/>
    <property type="match status" value="1"/>
</dbReference>
<dbReference type="Proteomes" id="UP001056681">
    <property type="component" value="Chromosome"/>
</dbReference>
<dbReference type="Gene3D" id="3.55.40.10">
    <property type="entry name" value="minor pseudopilin epsh domain"/>
    <property type="match status" value="1"/>
</dbReference>
<feature type="transmembrane region" description="Helical" evidence="11">
    <location>
        <begin position="6"/>
        <end position="28"/>
    </location>
</feature>
<evidence type="ECO:0000256" key="4">
    <source>
        <dbReference type="ARBA" id="ARBA00022481"/>
    </source>
</evidence>
<keyword evidence="7 11" id="KW-1133">Transmembrane helix</keyword>
<keyword evidence="5" id="KW-0997">Cell inner membrane</keyword>
<evidence type="ECO:0000259" key="12">
    <source>
        <dbReference type="Pfam" id="PF12019"/>
    </source>
</evidence>
<evidence type="ECO:0000256" key="9">
    <source>
        <dbReference type="ARBA" id="ARBA00025772"/>
    </source>
</evidence>
<dbReference type="PROSITE" id="PS00409">
    <property type="entry name" value="PROKAR_NTER_METHYL"/>
    <property type="match status" value="1"/>
</dbReference>
<dbReference type="EMBL" id="CP063231">
    <property type="protein sequence ID" value="URL60283.1"/>
    <property type="molecule type" value="Genomic_DNA"/>
</dbReference>
<evidence type="ECO:0000256" key="1">
    <source>
        <dbReference type="ARBA" id="ARBA00004377"/>
    </source>
</evidence>
<accession>A0ABY4T8K7</accession>
<organism evidence="13 14">
    <name type="scientific">Luteibacter flocculans</name>
    <dbReference type="NCBI Taxonomy" id="2780091"/>
    <lineage>
        <taxon>Bacteria</taxon>
        <taxon>Pseudomonadati</taxon>
        <taxon>Pseudomonadota</taxon>
        <taxon>Gammaproteobacteria</taxon>
        <taxon>Lysobacterales</taxon>
        <taxon>Rhodanobacteraceae</taxon>
        <taxon>Luteibacter</taxon>
    </lineage>
</organism>
<keyword evidence="14" id="KW-1185">Reference proteome</keyword>
<keyword evidence="3" id="KW-1003">Cell membrane</keyword>
<evidence type="ECO:0000256" key="11">
    <source>
        <dbReference type="SAM" id="Phobius"/>
    </source>
</evidence>
<evidence type="ECO:0000256" key="5">
    <source>
        <dbReference type="ARBA" id="ARBA00022519"/>
    </source>
</evidence>
<reference evidence="13" key="1">
    <citation type="submission" date="2020-10" db="EMBL/GenBank/DDBJ databases">
        <title>Whole-genome sequence of Luteibacter sp. EIF3.</title>
        <authorList>
            <person name="Friedrich I."/>
            <person name="Hertel R."/>
            <person name="Daniel R."/>
        </authorList>
    </citation>
    <scope>NUCLEOTIDE SEQUENCE</scope>
    <source>
        <strain evidence="13">EIF3</strain>
    </source>
</reference>
<keyword evidence="8 11" id="KW-0472">Membrane</keyword>
<dbReference type="InterPro" id="IPR012902">
    <property type="entry name" value="N_methyl_site"/>
</dbReference>
<sequence length="173" mass="18901">MPPRPRGFTLIELVTVLLIVALVGAIALPRLAEAMARHRLGASAEALLDTLERARTAAVRRNHATRTCASANGHTCQDWVDWTRGWIAYDEERHTVFDRVDALDAALSAHRGHRLAVRFDEDGTTADNQRITLCVRGRAATAVSIVVPKSGVARRERAKDDDATACALAGTRR</sequence>
<evidence type="ECO:0000256" key="8">
    <source>
        <dbReference type="ARBA" id="ARBA00023136"/>
    </source>
</evidence>
<dbReference type="NCBIfam" id="TIGR02532">
    <property type="entry name" value="IV_pilin_GFxxxE"/>
    <property type="match status" value="1"/>
</dbReference>
<keyword evidence="6 11" id="KW-0812">Transmembrane</keyword>